<gene>
    <name evidence="4" type="ORF">FB45DRAFT_1002511</name>
</gene>
<comment type="caution">
    <text evidence="4">The sequence shown here is derived from an EMBL/GenBank/DDBJ whole genome shotgun (WGS) entry which is preliminary data.</text>
</comment>
<keyword evidence="2" id="KW-0812">Transmembrane</keyword>
<keyword evidence="2" id="KW-1133">Transmembrane helix</keyword>
<dbReference type="SUPFAM" id="SSF56112">
    <property type="entry name" value="Protein kinase-like (PK-like)"/>
    <property type="match status" value="1"/>
</dbReference>
<keyword evidence="5" id="KW-1185">Reference proteome</keyword>
<proteinExistence type="predicted"/>
<keyword evidence="2" id="KW-0472">Membrane</keyword>
<dbReference type="Pfam" id="PF01636">
    <property type="entry name" value="APH"/>
    <property type="match status" value="1"/>
</dbReference>
<dbReference type="InterPro" id="IPR002575">
    <property type="entry name" value="Aminoglycoside_PTrfase"/>
</dbReference>
<evidence type="ECO:0000313" key="4">
    <source>
        <dbReference type="EMBL" id="KAJ7635104.1"/>
    </source>
</evidence>
<feature type="region of interest" description="Disordered" evidence="1">
    <location>
        <begin position="390"/>
        <end position="409"/>
    </location>
</feature>
<dbReference type="InterPro" id="IPR051678">
    <property type="entry name" value="AGP_Transferase"/>
</dbReference>
<dbReference type="PANTHER" id="PTHR21310">
    <property type="entry name" value="AMINOGLYCOSIDE PHOSPHOTRANSFERASE-RELATED-RELATED"/>
    <property type="match status" value="1"/>
</dbReference>
<feature type="transmembrane region" description="Helical" evidence="2">
    <location>
        <begin position="32"/>
        <end position="51"/>
    </location>
</feature>
<dbReference type="PANTHER" id="PTHR21310:SF39">
    <property type="entry name" value="AMINOGLYCOSIDE PHOSPHOTRANSFERASE DOMAIN-CONTAINING PROTEIN"/>
    <property type="match status" value="1"/>
</dbReference>
<evidence type="ECO:0000259" key="3">
    <source>
        <dbReference type="Pfam" id="PF01636"/>
    </source>
</evidence>
<dbReference type="CDD" id="cd05120">
    <property type="entry name" value="APH_ChoK_like"/>
    <property type="match status" value="1"/>
</dbReference>
<organism evidence="4 5">
    <name type="scientific">Roridomyces roridus</name>
    <dbReference type="NCBI Taxonomy" id="1738132"/>
    <lineage>
        <taxon>Eukaryota</taxon>
        <taxon>Fungi</taxon>
        <taxon>Dikarya</taxon>
        <taxon>Basidiomycota</taxon>
        <taxon>Agaricomycotina</taxon>
        <taxon>Agaricomycetes</taxon>
        <taxon>Agaricomycetidae</taxon>
        <taxon>Agaricales</taxon>
        <taxon>Marasmiineae</taxon>
        <taxon>Mycenaceae</taxon>
        <taxon>Roridomyces</taxon>
    </lineage>
</organism>
<reference evidence="4" key="1">
    <citation type="submission" date="2023-03" db="EMBL/GenBank/DDBJ databases">
        <title>Massive genome expansion in bonnet fungi (Mycena s.s.) driven by repeated elements and novel gene families across ecological guilds.</title>
        <authorList>
            <consortium name="Lawrence Berkeley National Laboratory"/>
            <person name="Harder C.B."/>
            <person name="Miyauchi S."/>
            <person name="Viragh M."/>
            <person name="Kuo A."/>
            <person name="Thoen E."/>
            <person name="Andreopoulos B."/>
            <person name="Lu D."/>
            <person name="Skrede I."/>
            <person name="Drula E."/>
            <person name="Henrissat B."/>
            <person name="Morin E."/>
            <person name="Kohler A."/>
            <person name="Barry K."/>
            <person name="LaButti K."/>
            <person name="Morin E."/>
            <person name="Salamov A."/>
            <person name="Lipzen A."/>
            <person name="Mereny Z."/>
            <person name="Hegedus B."/>
            <person name="Baldrian P."/>
            <person name="Stursova M."/>
            <person name="Weitz H."/>
            <person name="Taylor A."/>
            <person name="Grigoriev I.V."/>
            <person name="Nagy L.G."/>
            <person name="Martin F."/>
            <person name="Kauserud H."/>
        </authorList>
    </citation>
    <scope>NUCLEOTIDE SEQUENCE</scope>
    <source>
        <strain evidence="4">9284</strain>
    </source>
</reference>
<evidence type="ECO:0000256" key="2">
    <source>
        <dbReference type="SAM" id="Phobius"/>
    </source>
</evidence>
<evidence type="ECO:0000256" key="1">
    <source>
        <dbReference type="SAM" id="MobiDB-lite"/>
    </source>
</evidence>
<accession>A0AAD7FP03</accession>
<dbReference type="EMBL" id="JARKIF010000007">
    <property type="protein sequence ID" value="KAJ7635104.1"/>
    <property type="molecule type" value="Genomic_DNA"/>
</dbReference>
<dbReference type="InterPro" id="IPR011009">
    <property type="entry name" value="Kinase-like_dom_sf"/>
</dbReference>
<dbReference type="Proteomes" id="UP001221142">
    <property type="component" value="Unassembled WGS sequence"/>
</dbReference>
<sequence>MPPHPPPPEGASDLVSRFAETSNNGGANISGYQYYLICAVMSIMVGGLIFWKSRGASRRNANANDGATQQPQRPDIVNQQRPIFYDAYVGGVREKYESGLEWESMMPLTVSPLQPYDLQSEEGEPPPVPDRAQVAILLHMPGHDIDMPYLELGTLQVDVVQSSRPTSSLFYNPAHLQRKGRSGCPIDTWTVGDVTVPRVKDCIQSEHPPNLRRPALSDFGNSAAVRPKIPPPLFHRPVRTHFLPCGQDPSRGSLLLPFTTAIHRQYISVLIPAHPCRRRNLDTTGAFARDGHVALLLALPQHLCLVSRPSIGTYQVHAYPNTFRLSSIGHPWQWHSGAKSLPASRILCSPARTLLHPPVLSCIRARLGKLPFWALGVVWHRPGRAWVRDRKSSCRRPRAPDDASAERNPDPRRRGWLYRTWQLGATYLFSPPTIVALATTTINHTGRLTLADLTDADIMTRCFGPERQTLPDADHQDADHIAIVTKDTISKYEYDGDIEGAYPLEAFALEVLAQHTTIPVPRLHRVVPMGYGHIIVMDRIPGKQLTTVWPTMSMEEKDCIAETLAGYVRQLRSVKIPHLRVPGPVDRDLCPRVCMQGPVFGFISPPQGPFASYAELTELLERQRKGLMDPSIPPMDDSYPLVLTHHDIRPHSLILDDAGTLWMVDWQGAGVYPEWWEGLAMESQTWDCDESWAAIVPRICGEYSERQQVWMKAMNRWFY</sequence>
<protein>
    <recommendedName>
        <fullName evidence="3">Aminoglycoside phosphotransferase domain-containing protein</fullName>
    </recommendedName>
</protein>
<name>A0AAD7FP03_9AGAR</name>
<evidence type="ECO:0000313" key="5">
    <source>
        <dbReference type="Proteomes" id="UP001221142"/>
    </source>
</evidence>
<dbReference type="AlphaFoldDB" id="A0AAD7FP03"/>
<feature type="domain" description="Aminoglycoside phosphotransferase" evidence="3">
    <location>
        <begin position="505"/>
        <end position="676"/>
    </location>
</feature>